<keyword evidence="3" id="KW-0949">S-adenosyl-L-methionine</keyword>
<dbReference type="GO" id="GO:0016279">
    <property type="term" value="F:protein-lysine N-methyltransferase activity"/>
    <property type="evidence" value="ECO:0007669"/>
    <property type="project" value="InterPro"/>
</dbReference>
<protein>
    <recommendedName>
        <fullName evidence="5">SET domain-containing protein</fullName>
    </recommendedName>
</protein>
<dbReference type="SUPFAM" id="SSF81822">
    <property type="entry name" value="RuBisCo LSMT C-terminal, substrate-binding domain"/>
    <property type="match status" value="1"/>
</dbReference>
<evidence type="ECO:0000259" key="5">
    <source>
        <dbReference type="PROSITE" id="PS50280"/>
    </source>
</evidence>
<feature type="compositionally biased region" description="Acidic residues" evidence="4">
    <location>
        <begin position="187"/>
        <end position="199"/>
    </location>
</feature>
<dbReference type="PROSITE" id="PS50280">
    <property type="entry name" value="SET"/>
    <property type="match status" value="1"/>
</dbReference>
<feature type="compositionally biased region" description="Acidic residues" evidence="4">
    <location>
        <begin position="220"/>
        <end position="239"/>
    </location>
</feature>
<dbReference type="Pfam" id="PF09273">
    <property type="entry name" value="Rubis-subs-bind"/>
    <property type="match status" value="1"/>
</dbReference>
<dbReference type="EMBL" id="GL377309">
    <property type="protein sequence ID" value="EFI94759.1"/>
    <property type="molecule type" value="Genomic_DNA"/>
</dbReference>
<dbReference type="PANTHER" id="PTHR13271:SF34">
    <property type="entry name" value="N-LYSINE METHYLTRANSFERASE SETD6"/>
    <property type="match status" value="1"/>
</dbReference>
<evidence type="ECO:0000256" key="2">
    <source>
        <dbReference type="ARBA" id="ARBA00022679"/>
    </source>
</evidence>
<proteinExistence type="predicted"/>
<dbReference type="AlphaFoldDB" id="D8QBI2"/>
<dbReference type="Gene3D" id="3.90.1410.10">
    <property type="entry name" value="set domain protein methyltransferase, domain 1"/>
    <property type="match status" value="2"/>
</dbReference>
<dbReference type="SUPFAM" id="SSF82199">
    <property type="entry name" value="SET domain"/>
    <property type="match status" value="1"/>
</dbReference>
<evidence type="ECO:0000256" key="3">
    <source>
        <dbReference type="ARBA" id="ARBA00022691"/>
    </source>
</evidence>
<evidence type="ECO:0000256" key="1">
    <source>
        <dbReference type="ARBA" id="ARBA00022603"/>
    </source>
</evidence>
<dbReference type="Gene3D" id="3.90.1420.10">
    <property type="entry name" value="Rubisco LSMT, substrate-binding domain"/>
    <property type="match status" value="1"/>
</dbReference>
<name>D8QBI2_SCHCM</name>
<dbReference type="Proteomes" id="UP000007431">
    <property type="component" value="Unassembled WGS sequence"/>
</dbReference>
<dbReference type="eggNOG" id="KOG1338">
    <property type="taxonomic scope" value="Eukaryota"/>
</dbReference>
<dbReference type="GO" id="GO:0005634">
    <property type="term" value="C:nucleus"/>
    <property type="evidence" value="ECO:0007669"/>
    <property type="project" value="TreeGrafter"/>
</dbReference>
<accession>D8QBI2</accession>
<dbReference type="PANTHER" id="PTHR13271">
    <property type="entry name" value="UNCHARACTERIZED PUTATIVE METHYLTRANSFERASE"/>
    <property type="match status" value="1"/>
</dbReference>
<dbReference type="VEuPathDB" id="FungiDB:SCHCODRAFT_01214937"/>
<sequence>MSLGAFEQWFVANGGFVDKEYVGLTEFPEEEGGRGMVALKDIPADHTLFSIPRSIVLSTRTSPLPSLFGADAWKERQLDKGWGGLILCMMWESAQPDRKWKGYLDSLPTEFSTPMFWTEEEIAELTGTAVVDHIGKQEADQEYTNKVLPAIQSRPDLFPPSLLSTHFSLTAFHINGSRVLSRSFNVEEGDDDSDSDDEGPADKSADLMDVDATEPPPEGGAEEAIEVSDDEDSDEEDAGDVGMVPMADMLNARYGSENAKLFYEPTVLKMISTKPIKAGDQVWNTYADPPNSALLRRYGHVDVIAPDAPNASTDGQENVAGAPNPADIVEVRADLVVRSAIERAGGSDAEEAAKERIDWWLDEGGDDVFILDTSCALPTLLISLIRLLRLARAEYEKAIAKGKLPKGKLKPETDEDAADVLRIVKDALERKAGEYVGGADPELLTSNPPLPPRKRCAVIIRLGEKRILRKTIERVEEMLAKAEAAKAGYKLSGKDQRPTKANGGKRKGAAEEARGGGKKARR</sequence>
<dbReference type="HOGENOM" id="CLU_017135_0_0_1"/>
<dbReference type="GO" id="GO:0032259">
    <property type="term" value="P:methylation"/>
    <property type="evidence" value="ECO:0007669"/>
    <property type="project" value="UniProtKB-KW"/>
</dbReference>
<feature type="region of interest" description="Disordered" evidence="4">
    <location>
        <begin position="186"/>
        <end position="241"/>
    </location>
</feature>
<reference evidence="6 7" key="1">
    <citation type="journal article" date="2010" name="Nat. Biotechnol.">
        <title>Genome sequence of the model mushroom Schizophyllum commune.</title>
        <authorList>
            <person name="Ohm R.A."/>
            <person name="de Jong J.F."/>
            <person name="Lugones L.G."/>
            <person name="Aerts A."/>
            <person name="Kothe E."/>
            <person name="Stajich J.E."/>
            <person name="de Vries R.P."/>
            <person name="Record E."/>
            <person name="Levasseur A."/>
            <person name="Baker S.E."/>
            <person name="Bartholomew K.A."/>
            <person name="Coutinho P.M."/>
            <person name="Erdmann S."/>
            <person name="Fowler T.J."/>
            <person name="Gathman A.C."/>
            <person name="Lombard V."/>
            <person name="Henrissat B."/>
            <person name="Knabe N."/>
            <person name="Kuees U."/>
            <person name="Lilly W.W."/>
            <person name="Lindquist E."/>
            <person name="Lucas S."/>
            <person name="Magnuson J.K."/>
            <person name="Piumi F."/>
            <person name="Raudaskoski M."/>
            <person name="Salamov A."/>
            <person name="Schmutz J."/>
            <person name="Schwarze F.W.M.R."/>
            <person name="vanKuyk P.A."/>
            <person name="Horton J.S."/>
            <person name="Grigoriev I.V."/>
            <person name="Woesten H.A.B."/>
        </authorList>
    </citation>
    <scope>NUCLEOTIDE SEQUENCE [LARGE SCALE GENOMIC DNA]</scope>
    <source>
        <strain evidence="7">H4-8 / FGSC 9210</strain>
    </source>
</reference>
<evidence type="ECO:0000313" key="7">
    <source>
        <dbReference type="Proteomes" id="UP000007431"/>
    </source>
</evidence>
<dbReference type="CDD" id="cd19178">
    <property type="entry name" value="SET_SETD6"/>
    <property type="match status" value="1"/>
</dbReference>
<dbReference type="InterPro" id="IPR015353">
    <property type="entry name" value="Rubisco_LSMT_subst-bd"/>
</dbReference>
<dbReference type="InterPro" id="IPR044430">
    <property type="entry name" value="SETD6_SET"/>
</dbReference>
<gene>
    <name evidence="6" type="ORF">SCHCODRAFT_59023</name>
</gene>
<feature type="domain" description="SET" evidence="5">
    <location>
        <begin position="20"/>
        <end position="287"/>
    </location>
</feature>
<keyword evidence="1" id="KW-0489">Methyltransferase</keyword>
<keyword evidence="2" id="KW-0808">Transferase</keyword>
<organism evidence="7">
    <name type="scientific">Schizophyllum commune (strain H4-8 / FGSC 9210)</name>
    <name type="common">Split gill fungus</name>
    <dbReference type="NCBI Taxonomy" id="578458"/>
    <lineage>
        <taxon>Eukaryota</taxon>
        <taxon>Fungi</taxon>
        <taxon>Dikarya</taxon>
        <taxon>Basidiomycota</taxon>
        <taxon>Agaricomycotina</taxon>
        <taxon>Agaricomycetes</taxon>
        <taxon>Agaricomycetidae</taxon>
        <taxon>Agaricales</taxon>
        <taxon>Schizophyllaceae</taxon>
        <taxon>Schizophyllum</taxon>
    </lineage>
</organism>
<evidence type="ECO:0000313" key="6">
    <source>
        <dbReference type="EMBL" id="EFI94759.1"/>
    </source>
</evidence>
<dbReference type="InterPro" id="IPR050600">
    <property type="entry name" value="SETD3_SETD6_MTase"/>
</dbReference>
<dbReference type="FunCoup" id="D8QBI2">
    <property type="interactions" value="314"/>
</dbReference>
<dbReference type="InParanoid" id="D8QBI2"/>
<evidence type="ECO:0000256" key="4">
    <source>
        <dbReference type="SAM" id="MobiDB-lite"/>
    </source>
</evidence>
<dbReference type="InterPro" id="IPR036464">
    <property type="entry name" value="Rubisco_LSMT_subst-bd_sf"/>
</dbReference>
<dbReference type="InterPro" id="IPR001214">
    <property type="entry name" value="SET_dom"/>
</dbReference>
<keyword evidence="7" id="KW-1185">Reference proteome</keyword>
<dbReference type="InterPro" id="IPR046341">
    <property type="entry name" value="SET_dom_sf"/>
</dbReference>
<dbReference type="STRING" id="578458.D8QBI2"/>
<dbReference type="OMA" id="NAHVNHG"/>
<feature type="region of interest" description="Disordered" evidence="4">
    <location>
        <begin position="485"/>
        <end position="522"/>
    </location>
</feature>